<organism evidence="1 2">
    <name type="scientific">Leptospira adleri</name>
    <dbReference type="NCBI Taxonomy" id="2023186"/>
    <lineage>
        <taxon>Bacteria</taxon>
        <taxon>Pseudomonadati</taxon>
        <taxon>Spirochaetota</taxon>
        <taxon>Spirochaetia</taxon>
        <taxon>Leptospirales</taxon>
        <taxon>Leptospiraceae</taxon>
        <taxon>Leptospira</taxon>
    </lineage>
</organism>
<protein>
    <submittedName>
        <fullName evidence="1">Uncharacterized protein</fullName>
    </submittedName>
</protein>
<name>A0ABX4NRP7_9LEPT</name>
<reference evidence="1 2" key="1">
    <citation type="submission" date="2017-07" db="EMBL/GenBank/DDBJ databases">
        <title>Leptospira spp. isolated from tropical soils.</title>
        <authorList>
            <person name="Thibeaux R."/>
            <person name="Iraola G."/>
            <person name="Ferres I."/>
            <person name="Bierque E."/>
            <person name="Girault D."/>
            <person name="Soupe-Gilbert M.-E."/>
            <person name="Picardeau M."/>
            <person name="Goarant C."/>
        </authorList>
    </citation>
    <scope>NUCLEOTIDE SEQUENCE [LARGE SCALE GENOMIC DNA]</scope>
    <source>
        <strain evidence="1 2">FH2-B-D1</strain>
    </source>
</reference>
<dbReference type="Proteomes" id="UP000232149">
    <property type="component" value="Unassembled WGS sequence"/>
</dbReference>
<keyword evidence="2" id="KW-1185">Reference proteome</keyword>
<gene>
    <name evidence="1" type="ORF">CH376_23330</name>
</gene>
<accession>A0ABX4NRP7</accession>
<evidence type="ECO:0000313" key="1">
    <source>
        <dbReference type="EMBL" id="PJZ59510.1"/>
    </source>
</evidence>
<dbReference type="EMBL" id="NPDU01000126">
    <property type="protein sequence ID" value="PJZ59510.1"/>
    <property type="molecule type" value="Genomic_DNA"/>
</dbReference>
<comment type="caution">
    <text evidence="1">The sequence shown here is derived from an EMBL/GenBank/DDBJ whole genome shotgun (WGS) entry which is preliminary data.</text>
</comment>
<proteinExistence type="predicted"/>
<evidence type="ECO:0000313" key="2">
    <source>
        <dbReference type="Proteomes" id="UP000232149"/>
    </source>
</evidence>
<sequence length="211" mass="25987">MKRTIPDDEFPMFVIEYFIRKIRIRHFQRVKFDSNRRREFISERTWYQSFTVNKSKLDRIHNDFSGKKDIERVEDDLWKMLIPFQTKKLKKYYDLLSAWQATEYRILEKLNFRDFPKSVSSIWWVASQRQIQKLARRIDRSGIPVFKPEKYLKRQRQKLKLLYTRTPFNSEEEGWNKAAIAGTQKVKNRYGKEWEEAIRVQVNKLERRNRK</sequence>
<dbReference type="RefSeq" id="WP_100788545.1">
    <property type="nucleotide sequence ID" value="NZ_NPDU01000126.1"/>
</dbReference>